<name>A0A2U7U9I4_9VIRU</name>
<protein>
    <submittedName>
        <fullName evidence="1">Uncharacterized protein</fullName>
    </submittedName>
</protein>
<evidence type="ECO:0000313" key="1">
    <source>
        <dbReference type="EMBL" id="AVK75107.1"/>
    </source>
</evidence>
<gene>
    <name evidence="1" type="ORF">pqer_cds_685</name>
</gene>
<dbReference type="KEGG" id="vg:36844248"/>
<sequence>MAARPNSTPCATPSSHHIPLQATNGCALGGTTRTTAPCCGDNWHRSATSASFTATAYARHQMAPCTRASGTWGNPTAWAGALCPMGALSRATGRGTCPMTFAPGRTCNSLKSHVYALICARACT</sequence>
<dbReference type="EMBL" id="MG011689">
    <property type="protein sequence ID" value="AVK75107.1"/>
    <property type="molecule type" value="Genomic_DNA"/>
</dbReference>
<dbReference type="GeneID" id="36844248"/>
<accession>A0A2U7U9I4</accession>
<dbReference type="Proteomes" id="UP000248852">
    <property type="component" value="Segment"/>
</dbReference>
<reference evidence="1" key="1">
    <citation type="journal article" date="2018" name="Nat. Commun.">
        <title>Diversity and evolution of the emerging Pandoraviridae family.</title>
        <authorList>
            <person name="Legendre M."/>
            <person name="Fabre E."/>
            <person name="Poirot O."/>
            <person name="Jeudy S."/>
            <person name="Lartigue A."/>
            <person name="Alempic J.M."/>
            <person name="Beucher L."/>
            <person name="Philippe N."/>
            <person name="Bertaux L."/>
            <person name="Christo-Foroux E."/>
            <person name="Labadie K."/>
            <person name="Coute Y."/>
            <person name="Abergel C."/>
            <person name="Claverie J.M."/>
        </authorList>
    </citation>
    <scope>NUCLEOTIDE SEQUENCE [LARGE SCALE GENOMIC DNA]</scope>
    <source>
        <strain evidence="1">Quercus</strain>
    </source>
</reference>
<proteinExistence type="predicted"/>
<dbReference type="RefSeq" id="YP_009483376.1">
    <property type="nucleotide sequence ID" value="NC_037667.1"/>
</dbReference>
<organism evidence="1">
    <name type="scientific">Pandoravirus quercus</name>
    <dbReference type="NCBI Taxonomy" id="2107709"/>
    <lineage>
        <taxon>Viruses</taxon>
        <taxon>Pandoravirus</taxon>
    </lineage>
</organism>